<dbReference type="InterPro" id="IPR016171">
    <property type="entry name" value="Vanillyl_alc_oxidase_C-sub2"/>
</dbReference>
<dbReference type="FunFam" id="3.30.465.10:FF:000014">
    <property type="entry name" value="D-lactate dehydrogenase (Cytochrome), putative"/>
    <property type="match status" value="1"/>
</dbReference>
<reference evidence="10" key="2">
    <citation type="journal article" date="2023" name="IMA Fungus">
        <title>Comparative genomic study of the Penicillium genus elucidates a diverse pangenome and 15 lateral gene transfer events.</title>
        <authorList>
            <person name="Petersen C."/>
            <person name="Sorensen T."/>
            <person name="Nielsen M.R."/>
            <person name="Sondergaard T.E."/>
            <person name="Sorensen J.L."/>
            <person name="Fitzpatrick D.A."/>
            <person name="Frisvad J.C."/>
            <person name="Nielsen K.L."/>
        </authorList>
    </citation>
    <scope>NUCLEOTIDE SEQUENCE</scope>
    <source>
        <strain evidence="10">IBT 30069</strain>
    </source>
</reference>
<reference evidence="10" key="1">
    <citation type="submission" date="2022-11" db="EMBL/GenBank/DDBJ databases">
        <authorList>
            <person name="Petersen C."/>
        </authorList>
    </citation>
    <scope>NUCLEOTIDE SEQUENCE</scope>
    <source>
        <strain evidence="10">IBT 30069</strain>
    </source>
</reference>
<name>A0A9W9EVV8_9EURO</name>
<sequence length="561" mass="61513">MQALQRSQSQLYGRFSSCATRHVARSRVQSRFGLQKRANSSHSSGSSSSESKGLSKTLGIVAATATLTFLGVKTWESRSAIEPPVDTSKRAKYADKRTMLLAVDEIRQILGEDGVSLDKDDIEEHSYSEWSTSNSKERPVAVITPQTTEEVSEIAKICTRHRVPMIPFGAGSSVEGNFSAPFSGVCIDVSQMNKVISFYEEDMNITVQAGVRWTDINDEIKSTGLWLPMDPSPTAFVGGMVATNCSGTNAVRYGTMKDWVVNLTVVLPDGTVVKTKRRPRKSSAGYNLNALFTGSEGTLGIITEATLKLATIPAETSVGTATFPTVKDATAAASKLMREGVPLAALEFMDEVQMQIINKNGGAGGRFWTELPTLFFKFTGTNVEIQESIQRTQNIIPLYKGEKLEFASSQADRDNLWAARKEAIWAIIATGPENTRIWSTDVAVPLSRLAEIVELSKNESGELGLFSTVLGHVGDGNFHQSVMYDPRDPEQYNAVKACVSRMMHRALEMEGTVSGEHGIGLGKKEYLKEELGESTMQLMRSLKRSVDPYWIMNPGKVFDEE</sequence>
<comment type="caution">
    <text evidence="10">The sequence shown here is derived from an EMBL/GenBank/DDBJ whole genome shotgun (WGS) entry which is preliminary data.</text>
</comment>
<dbReference type="GO" id="GO:0005739">
    <property type="term" value="C:mitochondrion"/>
    <property type="evidence" value="ECO:0007669"/>
    <property type="project" value="TreeGrafter"/>
</dbReference>
<dbReference type="Gene3D" id="3.30.70.2740">
    <property type="match status" value="1"/>
</dbReference>
<organism evidence="10 11">
    <name type="scientific">Penicillium angulare</name>
    <dbReference type="NCBI Taxonomy" id="116970"/>
    <lineage>
        <taxon>Eukaryota</taxon>
        <taxon>Fungi</taxon>
        <taxon>Dikarya</taxon>
        <taxon>Ascomycota</taxon>
        <taxon>Pezizomycotina</taxon>
        <taxon>Eurotiomycetes</taxon>
        <taxon>Eurotiomycetidae</taxon>
        <taxon>Eurotiales</taxon>
        <taxon>Aspergillaceae</taxon>
        <taxon>Penicillium</taxon>
    </lineage>
</organism>
<dbReference type="GO" id="GO:0008720">
    <property type="term" value="F:D-lactate dehydrogenase (NAD+) activity"/>
    <property type="evidence" value="ECO:0007669"/>
    <property type="project" value="TreeGrafter"/>
</dbReference>
<dbReference type="EC" id="1.1.2.4" evidence="6"/>
<gene>
    <name evidence="10" type="ORF">N7456_012437</name>
</gene>
<dbReference type="EMBL" id="JAPQKH010000007">
    <property type="protein sequence ID" value="KAJ5088821.1"/>
    <property type="molecule type" value="Genomic_DNA"/>
</dbReference>
<dbReference type="Gene3D" id="3.30.465.10">
    <property type="match status" value="1"/>
</dbReference>
<evidence type="ECO:0000259" key="9">
    <source>
        <dbReference type="PROSITE" id="PS51387"/>
    </source>
</evidence>
<evidence type="ECO:0000256" key="3">
    <source>
        <dbReference type="ARBA" id="ARBA00022630"/>
    </source>
</evidence>
<dbReference type="SUPFAM" id="SSF55103">
    <property type="entry name" value="FAD-linked oxidases, C-terminal domain"/>
    <property type="match status" value="1"/>
</dbReference>
<accession>A0A9W9EVV8</accession>
<keyword evidence="5" id="KW-0560">Oxidoreductase</keyword>
<dbReference type="AlphaFoldDB" id="A0A9W9EVV8"/>
<dbReference type="PANTHER" id="PTHR11748:SF83">
    <property type="entry name" value="DEHYDROGENASE (CYTOCHROME), PUTATIVE (AFU_ORTHOLOGUE AFUA_1G17520)-RELATED"/>
    <property type="match status" value="1"/>
</dbReference>
<proteinExistence type="inferred from homology"/>
<keyword evidence="3" id="KW-0285">Flavoprotein</keyword>
<evidence type="ECO:0000256" key="7">
    <source>
        <dbReference type="ARBA" id="ARBA00051436"/>
    </source>
</evidence>
<dbReference type="InterPro" id="IPR004113">
    <property type="entry name" value="FAD-bd_oxidored_4_C"/>
</dbReference>
<evidence type="ECO:0000256" key="4">
    <source>
        <dbReference type="ARBA" id="ARBA00022827"/>
    </source>
</evidence>
<evidence type="ECO:0000256" key="2">
    <source>
        <dbReference type="ARBA" id="ARBA00008000"/>
    </source>
</evidence>
<dbReference type="FunFam" id="3.30.70.2740:FF:000001">
    <property type="entry name" value="D-lactate dehydrogenase mitochondrial"/>
    <property type="match status" value="1"/>
</dbReference>
<dbReference type="InterPro" id="IPR016169">
    <property type="entry name" value="FAD-bd_PCMH_sub2"/>
</dbReference>
<dbReference type="InterPro" id="IPR036318">
    <property type="entry name" value="FAD-bd_PCMH-like_sf"/>
</dbReference>
<comment type="cofactor">
    <cofactor evidence="1">
        <name>FAD</name>
        <dbReference type="ChEBI" id="CHEBI:57692"/>
    </cofactor>
</comment>
<dbReference type="Pfam" id="PF02913">
    <property type="entry name" value="FAD-oxidase_C"/>
    <property type="match status" value="1"/>
</dbReference>
<keyword evidence="4" id="KW-0274">FAD</keyword>
<dbReference type="PROSITE" id="PS51387">
    <property type="entry name" value="FAD_PCMH"/>
    <property type="match status" value="1"/>
</dbReference>
<comment type="similarity">
    <text evidence="2">Belongs to the FAD-binding oxidoreductase/transferase type 4 family.</text>
</comment>
<dbReference type="InterPro" id="IPR016164">
    <property type="entry name" value="FAD-linked_Oxase-like_C"/>
</dbReference>
<dbReference type="GO" id="GO:0004458">
    <property type="term" value="F:D-lactate dehydrogenase (cytochrome) activity"/>
    <property type="evidence" value="ECO:0007669"/>
    <property type="project" value="UniProtKB-EC"/>
</dbReference>
<dbReference type="FunFam" id="1.10.45.10:FF:000001">
    <property type="entry name" value="D-lactate dehydrogenase mitochondrial"/>
    <property type="match status" value="1"/>
</dbReference>
<feature type="compositionally biased region" description="Low complexity" evidence="8">
    <location>
        <begin position="40"/>
        <end position="53"/>
    </location>
</feature>
<dbReference type="Proteomes" id="UP001149165">
    <property type="component" value="Unassembled WGS sequence"/>
</dbReference>
<dbReference type="Pfam" id="PF01565">
    <property type="entry name" value="FAD_binding_4"/>
    <property type="match status" value="1"/>
</dbReference>
<dbReference type="GO" id="GO:0071949">
    <property type="term" value="F:FAD binding"/>
    <property type="evidence" value="ECO:0007669"/>
    <property type="project" value="InterPro"/>
</dbReference>
<dbReference type="PANTHER" id="PTHR11748">
    <property type="entry name" value="D-LACTATE DEHYDROGENASE"/>
    <property type="match status" value="1"/>
</dbReference>
<feature type="domain" description="FAD-binding PCMH-type" evidence="9">
    <location>
        <begin position="135"/>
        <end position="312"/>
    </location>
</feature>
<evidence type="ECO:0000256" key="5">
    <source>
        <dbReference type="ARBA" id="ARBA00023002"/>
    </source>
</evidence>
<evidence type="ECO:0000256" key="6">
    <source>
        <dbReference type="ARBA" id="ARBA00038897"/>
    </source>
</evidence>
<feature type="region of interest" description="Disordered" evidence="8">
    <location>
        <begin position="30"/>
        <end position="53"/>
    </location>
</feature>
<dbReference type="InterPro" id="IPR016166">
    <property type="entry name" value="FAD-bd_PCMH"/>
</dbReference>
<comment type="catalytic activity">
    <reaction evidence="7">
        <text>(R)-lactate + 2 Fe(III)-[cytochrome c] = 2 Fe(II)-[cytochrome c] + pyruvate + 2 H(+)</text>
        <dbReference type="Rhea" id="RHEA:13521"/>
        <dbReference type="Rhea" id="RHEA-COMP:10350"/>
        <dbReference type="Rhea" id="RHEA-COMP:14399"/>
        <dbReference type="ChEBI" id="CHEBI:15361"/>
        <dbReference type="ChEBI" id="CHEBI:15378"/>
        <dbReference type="ChEBI" id="CHEBI:16004"/>
        <dbReference type="ChEBI" id="CHEBI:29033"/>
        <dbReference type="ChEBI" id="CHEBI:29034"/>
        <dbReference type="EC" id="1.1.2.4"/>
    </reaction>
</comment>
<dbReference type="GO" id="GO:1903457">
    <property type="term" value="P:lactate catabolic process"/>
    <property type="evidence" value="ECO:0007669"/>
    <property type="project" value="TreeGrafter"/>
</dbReference>
<dbReference type="Gene3D" id="1.10.45.10">
    <property type="entry name" value="Vanillyl-alcohol Oxidase, Chain A, domain 4"/>
    <property type="match status" value="1"/>
</dbReference>
<dbReference type="SUPFAM" id="SSF56176">
    <property type="entry name" value="FAD-binding/transporter-associated domain-like"/>
    <property type="match status" value="1"/>
</dbReference>
<dbReference type="OrthoDB" id="7786253at2759"/>
<keyword evidence="11" id="KW-1185">Reference proteome</keyword>
<evidence type="ECO:0000313" key="10">
    <source>
        <dbReference type="EMBL" id="KAJ5088821.1"/>
    </source>
</evidence>
<evidence type="ECO:0000256" key="8">
    <source>
        <dbReference type="SAM" id="MobiDB-lite"/>
    </source>
</evidence>
<dbReference type="InterPro" id="IPR006094">
    <property type="entry name" value="Oxid_FAD_bind_N"/>
</dbReference>
<evidence type="ECO:0000313" key="11">
    <source>
        <dbReference type="Proteomes" id="UP001149165"/>
    </source>
</evidence>
<protein>
    <recommendedName>
        <fullName evidence="6">D-lactate dehydrogenase (cytochrome)</fullName>
        <ecNumber evidence="6">1.1.2.4</ecNumber>
    </recommendedName>
</protein>
<evidence type="ECO:0000256" key="1">
    <source>
        <dbReference type="ARBA" id="ARBA00001974"/>
    </source>
</evidence>